<dbReference type="Proteomes" id="UP000198815">
    <property type="component" value="Unassembled WGS sequence"/>
</dbReference>
<dbReference type="InterPro" id="IPR013207">
    <property type="entry name" value="LGFP"/>
</dbReference>
<dbReference type="EMBL" id="FOGZ01000008">
    <property type="protein sequence ID" value="SER74408.1"/>
    <property type="molecule type" value="Genomic_DNA"/>
</dbReference>
<reference evidence="1 2" key="1">
    <citation type="submission" date="2016-10" db="EMBL/GenBank/DDBJ databases">
        <authorList>
            <person name="de Groot N.N."/>
        </authorList>
    </citation>
    <scope>NUCLEOTIDE SEQUENCE [LARGE SCALE GENOMIC DNA]</scope>
    <source>
        <strain evidence="1 2">DSM 16859</strain>
    </source>
</reference>
<evidence type="ECO:0000313" key="1">
    <source>
        <dbReference type="EMBL" id="SER74408.1"/>
    </source>
</evidence>
<name>A0A1H9RPE3_9ACTN</name>
<dbReference type="RefSeq" id="WP_177170079.1">
    <property type="nucleotide sequence ID" value="NZ_FOGZ01000008.1"/>
</dbReference>
<gene>
    <name evidence="1" type="ORF">SAMN05443377_10866</name>
</gene>
<dbReference type="AlphaFoldDB" id="A0A1H9RPE3"/>
<protein>
    <submittedName>
        <fullName evidence="1">LGFP repeat-containing protein</fullName>
    </submittedName>
</protein>
<keyword evidence="2" id="KW-1185">Reference proteome</keyword>
<accession>A0A1H9RPE3</accession>
<organism evidence="1 2">
    <name type="scientific">Propionibacterium cyclohexanicum</name>
    <dbReference type="NCBI Taxonomy" id="64702"/>
    <lineage>
        <taxon>Bacteria</taxon>
        <taxon>Bacillati</taxon>
        <taxon>Actinomycetota</taxon>
        <taxon>Actinomycetes</taxon>
        <taxon>Propionibacteriales</taxon>
        <taxon>Propionibacteriaceae</taxon>
        <taxon>Propionibacterium</taxon>
    </lineage>
</organism>
<dbReference type="Pfam" id="PF08310">
    <property type="entry name" value="LGFP"/>
    <property type="match status" value="4"/>
</dbReference>
<sequence>MFVTPRVSMFTVSPGLSQFYYALGGPTGRLGQATGPETPIGSGSYQSYQGGRIYWSYPTGGHAVFNGAMLDQYLANGGPTGRLGFPTTNETPIGSGSYLSYQGGRIYWSYPTGGHAVFNGAMLDQYLANGGPTGRLGFPTTNETPIGSGSYLSYQGGRIYWSYPTGGHAVFNGAMLDQYLANGGPTGRLGFPTTNETPSSATSTYQQYQGGIIYWSANDGVSTLTTSQQIAAQILSDGGFSNAQAIVQAAHDTGLPLGIAAALMAKESMGANVYGHDAGGAMSGAGEVTQQNFTQQFLPAILSGAISNGVGPSQITYPGYFVQNQNLAWWDPYTNMCFGFKLMAGYLNGDYSDASLIAAGSTYNSGTATGAPWYGQSFDQLAVNWTNLLAGT</sequence>
<evidence type="ECO:0000313" key="2">
    <source>
        <dbReference type="Proteomes" id="UP000198815"/>
    </source>
</evidence>
<dbReference type="STRING" id="64702.SAMN05443377_10866"/>
<proteinExistence type="predicted"/>